<dbReference type="GO" id="GO:0006096">
    <property type="term" value="P:glycolytic process"/>
    <property type="evidence" value="ECO:0007669"/>
    <property type="project" value="UniProtKB-UniPathway"/>
</dbReference>
<dbReference type="GO" id="GO:0000015">
    <property type="term" value="C:phosphopyruvate hydratase complex"/>
    <property type="evidence" value="ECO:0007669"/>
    <property type="project" value="InterPro"/>
</dbReference>
<dbReference type="Pfam" id="PF00113">
    <property type="entry name" value="Enolase_C"/>
    <property type="match status" value="2"/>
</dbReference>
<comment type="subcellular location">
    <subcellularLocation>
        <location evidence="1">Cytoplasm</location>
    </subcellularLocation>
</comment>
<feature type="domain" description="Enolase C-terminal TIM barrel" evidence="14">
    <location>
        <begin position="1"/>
        <end position="128"/>
    </location>
</feature>
<keyword evidence="7" id="KW-0324">Glycolysis</keyword>
<dbReference type="SUPFAM" id="SSF51604">
    <property type="entry name" value="Enolase C-terminal domain-like"/>
    <property type="match status" value="1"/>
</dbReference>
<proteinExistence type="inferred from homology"/>
<dbReference type="AlphaFoldDB" id="A0A834EVQ4"/>
<dbReference type="UniPathway" id="UPA00109">
    <property type="reaction ID" value="UER00187"/>
</dbReference>
<evidence type="ECO:0000256" key="2">
    <source>
        <dbReference type="ARBA" id="ARBA00005031"/>
    </source>
</evidence>
<comment type="function">
    <text evidence="10">Glycolytic enzyme that catalyzes the conversion of 2-phosphoglycerate to phosphoenolpyruvate. Appears to have a function in striated muscle development and regeneration.</text>
</comment>
<evidence type="ECO:0000256" key="1">
    <source>
        <dbReference type="ARBA" id="ARBA00004496"/>
    </source>
</evidence>
<keyword evidence="5" id="KW-0963">Cytoplasm</keyword>
<evidence type="ECO:0000256" key="3">
    <source>
        <dbReference type="ARBA" id="ARBA00009604"/>
    </source>
</evidence>
<accession>A0A834EVQ4</accession>
<comment type="pathway">
    <text evidence="2">Carbohydrate degradation; glycolysis; pyruvate from D-glyceraldehyde 3-phosphate: step 4/5.</text>
</comment>
<dbReference type="InterPro" id="IPR036849">
    <property type="entry name" value="Enolase-like_C_sf"/>
</dbReference>
<keyword evidence="8" id="KW-0456">Lyase</keyword>
<keyword evidence="6" id="KW-0479">Metal-binding</keyword>
<evidence type="ECO:0000313" key="16">
    <source>
        <dbReference type="Proteomes" id="UP000664940"/>
    </source>
</evidence>
<comment type="caution">
    <text evidence="15">The sequence shown here is derived from an EMBL/GenBank/DDBJ whole genome shotgun (WGS) entry which is preliminary data.</text>
</comment>
<evidence type="ECO:0000256" key="7">
    <source>
        <dbReference type="ARBA" id="ARBA00023152"/>
    </source>
</evidence>
<dbReference type="GO" id="GO:0004634">
    <property type="term" value="F:phosphopyruvate hydratase activity"/>
    <property type="evidence" value="ECO:0007669"/>
    <property type="project" value="UniProtKB-EC"/>
</dbReference>
<dbReference type="GO" id="GO:0000287">
    <property type="term" value="F:magnesium ion binding"/>
    <property type="evidence" value="ECO:0007669"/>
    <property type="project" value="InterPro"/>
</dbReference>
<evidence type="ECO:0000256" key="5">
    <source>
        <dbReference type="ARBA" id="ARBA00022490"/>
    </source>
</evidence>
<evidence type="ECO:0000256" key="10">
    <source>
        <dbReference type="ARBA" id="ARBA00037209"/>
    </source>
</evidence>
<dbReference type="PANTHER" id="PTHR11902:SF5">
    <property type="entry name" value="BETA-ENOLASE"/>
    <property type="match status" value="1"/>
</dbReference>
<comment type="similarity">
    <text evidence="3">Belongs to the enolase family.</text>
</comment>
<evidence type="ECO:0000256" key="6">
    <source>
        <dbReference type="ARBA" id="ARBA00022723"/>
    </source>
</evidence>
<dbReference type="PRINTS" id="PR00148">
    <property type="entry name" value="ENOLASE"/>
</dbReference>
<dbReference type="Gene3D" id="3.20.20.120">
    <property type="entry name" value="Enolase-like C-terminal domain"/>
    <property type="match status" value="2"/>
</dbReference>
<dbReference type="EMBL" id="JABVXQ010000001">
    <property type="protein sequence ID" value="KAF6131061.1"/>
    <property type="molecule type" value="Genomic_DNA"/>
</dbReference>
<dbReference type="SMART" id="SM01192">
    <property type="entry name" value="Enolase_C"/>
    <property type="match status" value="1"/>
</dbReference>
<dbReference type="InterPro" id="IPR020810">
    <property type="entry name" value="Enolase_C"/>
</dbReference>
<evidence type="ECO:0000256" key="8">
    <source>
        <dbReference type="ARBA" id="ARBA00023239"/>
    </source>
</evidence>
<evidence type="ECO:0000256" key="9">
    <source>
        <dbReference type="ARBA" id="ARBA00031125"/>
    </source>
</evidence>
<name>A0A834EVQ4_9CHIR</name>
<gene>
    <name evidence="15" type="ORF">HJG60_007962</name>
</gene>
<evidence type="ECO:0000259" key="14">
    <source>
        <dbReference type="SMART" id="SM01192"/>
    </source>
</evidence>
<evidence type="ECO:0000256" key="4">
    <source>
        <dbReference type="ARBA" id="ARBA00012058"/>
    </source>
</evidence>
<evidence type="ECO:0000256" key="13">
    <source>
        <dbReference type="ARBA" id="ARBA00042698"/>
    </source>
</evidence>
<evidence type="ECO:0000256" key="11">
    <source>
        <dbReference type="ARBA" id="ARBA00041942"/>
    </source>
</evidence>
<reference evidence="15 16" key="1">
    <citation type="journal article" date="2020" name="Nature">
        <title>Six reference-quality genomes reveal evolution of bat adaptations.</title>
        <authorList>
            <person name="Jebb D."/>
            <person name="Huang Z."/>
            <person name="Pippel M."/>
            <person name="Hughes G.M."/>
            <person name="Lavrichenko K."/>
            <person name="Devanna P."/>
            <person name="Winkler S."/>
            <person name="Jermiin L.S."/>
            <person name="Skirmuntt E.C."/>
            <person name="Katzourakis A."/>
            <person name="Burkitt-Gray L."/>
            <person name="Ray D.A."/>
            <person name="Sullivan K.A.M."/>
            <person name="Roscito J.G."/>
            <person name="Kirilenko B.M."/>
            <person name="Davalos L.M."/>
            <person name="Corthals A.P."/>
            <person name="Power M.L."/>
            <person name="Jones G."/>
            <person name="Ransome R.D."/>
            <person name="Dechmann D.K.N."/>
            <person name="Locatelli A.G."/>
            <person name="Puechmaille S.J."/>
            <person name="Fedrigo O."/>
            <person name="Jarvis E.D."/>
            <person name="Hiller M."/>
            <person name="Vernes S.C."/>
            <person name="Myers E.W."/>
            <person name="Teeling E.C."/>
        </authorList>
    </citation>
    <scope>NUCLEOTIDE SEQUENCE [LARGE SCALE GENOMIC DNA]</scope>
    <source>
        <strain evidence="15">Bat1K_MPI-CBG_1</strain>
    </source>
</reference>
<protein>
    <recommendedName>
        <fullName evidence="4">phosphopyruvate hydratase</fullName>
        <ecNumber evidence="4">4.2.1.11</ecNumber>
    </recommendedName>
    <alternativeName>
        <fullName evidence="9">2-phospho-D-glycerate hydro-lyase</fullName>
    </alternativeName>
    <alternativeName>
        <fullName evidence="11">Enolase 3</fullName>
    </alternativeName>
    <alternativeName>
        <fullName evidence="13">Muscle-specific enolase</fullName>
    </alternativeName>
    <alternativeName>
        <fullName evidence="12">Skeletal muscle enolase</fullName>
    </alternativeName>
</protein>
<sequence>MDASNVGDEGGFAPNILENDEALELLKMATQGAGHPYKVVIMHVVVCMWRHLSYIAMRSSLDIVPLGGVDIQIVGDDLTVTNPKRIAQAIGKRVCNCLLLKVNHIGSTTKSVQAPRLVFPDAQSVLPNTTSSSG</sequence>
<dbReference type="Proteomes" id="UP000664940">
    <property type="component" value="Unassembled WGS sequence"/>
</dbReference>
<dbReference type="EC" id="4.2.1.11" evidence="4"/>
<organism evidence="15 16">
    <name type="scientific">Phyllostomus discolor</name>
    <name type="common">pale spear-nosed bat</name>
    <dbReference type="NCBI Taxonomy" id="89673"/>
    <lineage>
        <taxon>Eukaryota</taxon>
        <taxon>Metazoa</taxon>
        <taxon>Chordata</taxon>
        <taxon>Craniata</taxon>
        <taxon>Vertebrata</taxon>
        <taxon>Euteleostomi</taxon>
        <taxon>Mammalia</taxon>
        <taxon>Eutheria</taxon>
        <taxon>Laurasiatheria</taxon>
        <taxon>Chiroptera</taxon>
        <taxon>Yangochiroptera</taxon>
        <taxon>Phyllostomidae</taxon>
        <taxon>Phyllostominae</taxon>
        <taxon>Phyllostomus</taxon>
    </lineage>
</organism>
<dbReference type="PANTHER" id="PTHR11902">
    <property type="entry name" value="ENOLASE"/>
    <property type="match status" value="1"/>
</dbReference>
<dbReference type="InterPro" id="IPR000941">
    <property type="entry name" value="Enolase"/>
</dbReference>
<evidence type="ECO:0000313" key="15">
    <source>
        <dbReference type="EMBL" id="KAF6131061.1"/>
    </source>
</evidence>
<evidence type="ECO:0000256" key="12">
    <source>
        <dbReference type="ARBA" id="ARBA00042657"/>
    </source>
</evidence>